<dbReference type="Gene3D" id="3.40.50.1700">
    <property type="entry name" value="Glycoside hydrolase family 3 C-terminal domain"/>
    <property type="match status" value="1"/>
</dbReference>
<feature type="domain" description="Fibronectin type III-like" evidence="2">
    <location>
        <begin position="675"/>
        <end position="743"/>
    </location>
</feature>
<dbReference type="Pfam" id="PF01915">
    <property type="entry name" value="Glyco_hydro_3_C"/>
    <property type="match status" value="1"/>
</dbReference>
<evidence type="ECO:0000259" key="2">
    <source>
        <dbReference type="SMART" id="SM01217"/>
    </source>
</evidence>
<dbReference type="InterPro" id="IPR036962">
    <property type="entry name" value="Glyco_hydro_3_N_sf"/>
</dbReference>
<keyword evidence="1 3" id="KW-0378">Hydrolase</keyword>
<dbReference type="InterPro" id="IPR036881">
    <property type="entry name" value="Glyco_hydro_3_C_sf"/>
</dbReference>
<dbReference type="Proteomes" id="UP001197875">
    <property type="component" value="Unassembled WGS sequence"/>
</dbReference>
<dbReference type="InterPro" id="IPR017853">
    <property type="entry name" value="GH"/>
</dbReference>
<dbReference type="InterPro" id="IPR051915">
    <property type="entry name" value="Cellulose_Degrad_GH3"/>
</dbReference>
<dbReference type="PANTHER" id="PTHR30620">
    <property type="entry name" value="PERIPLASMIC BETA-GLUCOSIDASE-RELATED"/>
    <property type="match status" value="1"/>
</dbReference>
<dbReference type="SUPFAM" id="SSF51445">
    <property type="entry name" value="(Trans)glycosidases"/>
    <property type="match status" value="1"/>
</dbReference>
<dbReference type="EMBL" id="JAJEPR010000026">
    <property type="protein sequence ID" value="MCC2190714.1"/>
    <property type="molecule type" value="Genomic_DNA"/>
</dbReference>
<dbReference type="InterPro" id="IPR013783">
    <property type="entry name" value="Ig-like_fold"/>
</dbReference>
<dbReference type="SUPFAM" id="SSF52279">
    <property type="entry name" value="Beta-D-glucan exohydrolase, C-terminal domain"/>
    <property type="match status" value="1"/>
</dbReference>
<proteinExistence type="predicted"/>
<dbReference type="PANTHER" id="PTHR30620:SF123">
    <property type="entry name" value="BETA-XYLOSIDASE"/>
    <property type="match status" value="1"/>
</dbReference>
<organism evidence="3 4">
    <name type="scientific">Fusicatenibacter faecihominis</name>
    <dbReference type="NCBI Taxonomy" id="2881276"/>
    <lineage>
        <taxon>Bacteria</taxon>
        <taxon>Bacillati</taxon>
        <taxon>Bacillota</taxon>
        <taxon>Clostridia</taxon>
        <taxon>Lachnospirales</taxon>
        <taxon>Lachnospiraceae</taxon>
        <taxon>Fusicatenibacter</taxon>
    </lineage>
</organism>
<dbReference type="Gene3D" id="2.60.40.10">
    <property type="entry name" value="Immunoglobulins"/>
    <property type="match status" value="1"/>
</dbReference>
<dbReference type="InterPro" id="IPR001764">
    <property type="entry name" value="Glyco_hydro_3_N"/>
</dbReference>
<dbReference type="Pfam" id="PF14310">
    <property type="entry name" value="Fn3-like"/>
    <property type="match status" value="1"/>
</dbReference>
<accession>A0AAE3DUE4</accession>
<keyword evidence="4" id="KW-1185">Reference proteome</keyword>
<evidence type="ECO:0000313" key="3">
    <source>
        <dbReference type="EMBL" id="MCC2190714.1"/>
    </source>
</evidence>
<protein>
    <submittedName>
        <fullName evidence="3">Glycoside hydrolase family 3 C-terminal domain-containing protein</fullName>
    </submittedName>
</protein>
<dbReference type="GO" id="GO:0009251">
    <property type="term" value="P:glucan catabolic process"/>
    <property type="evidence" value="ECO:0007669"/>
    <property type="project" value="TreeGrafter"/>
</dbReference>
<gene>
    <name evidence="3" type="ORF">LKD71_13060</name>
</gene>
<dbReference type="Gene3D" id="3.20.20.300">
    <property type="entry name" value="Glycoside hydrolase, family 3, N-terminal domain"/>
    <property type="match status" value="1"/>
</dbReference>
<dbReference type="InterPro" id="IPR002772">
    <property type="entry name" value="Glyco_hydro_3_C"/>
</dbReference>
<comment type="caution">
    <text evidence="3">The sequence shown here is derived from an EMBL/GenBank/DDBJ whole genome shotgun (WGS) entry which is preliminary data.</text>
</comment>
<evidence type="ECO:0000313" key="4">
    <source>
        <dbReference type="Proteomes" id="UP001197875"/>
    </source>
</evidence>
<dbReference type="AlphaFoldDB" id="A0AAE3DUE4"/>
<sequence length="754" mass="82043">MEKYQDAALSPRERAEDLLEKMTLKEKVGQLNQRLYGFRIYERDGENVTFTEEFREEVEKMGGLGVLYGFYRADPWADKDENTGITTGLSGKAYNALQKYVLDHSRLGIPVMMSSECPHGHQALGGGLLPVNLAAGATFDPEALKEGYEACGRQLKSGHVELALMSALDVLRDPRWGRSEECYSEDPCLSSRMAAAAVTGMQSEGVSCVAKHFCGQGETTGGVNASAARIGEQELREIHFPAMQACCDAGVDGVMAAYNEIDGVYCHGNPWLLRDVLREEMGFQGIVMADGLAVDFLKNTEGDTLHAGATALKAGVDVGLWDESFSRLGEAVEKGLVDEKLLDEAVLRVLELKFKRGLFEHPYMEENMLEAEEAGINAASLKLARESAVLLKNEKQVLPLKDHYKKIALIGYHAADRYAMLGDYTPPMPESSCVTVLSGMKNEAPEGVSVEYAMGSGFNQADGAELEKALKLAKESDVIVVAAGGSSSRFGGAVFDENGAVSKESGSLSMDCGEGMDSAMCHIPAAQEELILELSKLGKPLVVLLIAGRPYCIEEIEKASDAVLYSFYPGPMGGKALADLVYGNCCPSGRLPASLPRHVGQLPVYYNSRSSSTAAYRDMESLPLHTFGEGLSYTGFSISDVRTAFVETEEKHLDVDSGIRVSFRIKNTGDQEGTAVPLLFSRRLQGTPVPRVKELKAFTRVELKAGEEKEVSLTVKRSALDPVKVPGRRTDRADRVLLMLTEGKDECWKEEVIL</sequence>
<reference evidence="3 4" key="1">
    <citation type="submission" date="2021-10" db="EMBL/GenBank/DDBJ databases">
        <title>Anaerobic single-cell dispensing facilitates the cultivation of human gut bacteria.</title>
        <authorList>
            <person name="Afrizal A."/>
        </authorList>
    </citation>
    <scope>NUCLEOTIDE SEQUENCE [LARGE SCALE GENOMIC DNA]</scope>
    <source>
        <strain evidence="3 4">CLA-AA-H277</strain>
    </source>
</reference>
<dbReference type="RefSeq" id="WP_227615786.1">
    <property type="nucleotide sequence ID" value="NZ_JAJEPR010000026.1"/>
</dbReference>
<name>A0AAE3DUE4_9FIRM</name>
<dbReference type="SMART" id="SM01217">
    <property type="entry name" value="Fn3_like"/>
    <property type="match status" value="1"/>
</dbReference>
<dbReference type="GO" id="GO:0008422">
    <property type="term" value="F:beta-glucosidase activity"/>
    <property type="evidence" value="ECO:0007669"/>
    <property type="project" value="TreeGrafter"/>
</dbReference>
<dbReference type="Pfam" id="PF00933">
    <property type="entry name" value="Glyco_hydro_3"/>
    <property type="match status" value="1"/>
</dbReference>
<dbReference type="InterPro" id="IPR026891">
    <property type="entry name" value="Fn3-like"/>
</dbReference>
<evidence type="ECO:0000256" key="1">
    <source>
        <dbReference type="ARBA" id="ARBA00022801"/>
    </source>
</evidence>
<dbReference type="PRINTS" id="PR00133">
    <property type="entry name" value="GLHYDRLASE3"/>
</dbReference>